<keyword evidence="3" id="KW-1185">Reference proteome</keyword>
<keyword evidence="1" id="KW-0812">Transmembrane</keyword>
<keyword evidence="1" id="KW-1133">Transmembrane helix</keyword>
<dbReference type="PIRSF" id="PIRSF027391">
    <property type="entry name" value="Hpre_diP_synt_I"/>
    <property type="match status" value="1"/>
</dbReference>
<feature type="transmembrane region" description="Helical" evidence="1">
    <location>
        <begin position="131"/>
        <end position="152"/>
    </location>
</feature>
<proteinExistence type="predicted"/>
<dbReference type="Gene3D" id="1.10.1760.20">
    <property type="match status" value="1"/>
</dbReference>
<dbReference type="InterPro" id="IPR010898">
    <property type="entry name" value="Hpre_diP_synth_I"/>
</dbReference>
<comment type="caution">
    <text evidence="2">The sequence shown here is derived from an EMBL/GenBank/DDBJ whole genome shotgun (WGS) entry which is preliminary data.</text>
</comment>
<evidence type="ECO:0000256" key="1">
    <source>
        <dbReference type="SAM" id="Phobius"/>
    </source>
</evidence>
<evidence type="ECO:0000313" key="3">
    <source>
        <dbReference type="Proteomes" id="UP000652847"/>
    </source>
</evidence>
<organism evidence="2 3">
    <name type="scientific">Blautia segnis</name>
    <dbReference type="NCBI Taxonomy" id="2763030"/>
    <lineage>
        <taxon>Bacteria</taxon>
        <taxon>Bacillati</taxon>
        <taxon>Bacillota</taxon>
        <taxon>Clostridia</taxon>
        <taxon>Lachnospirales</taxon>
        <taxon>Lachnospiraceae</taxon>
        <taxon>Blautia</taxon>
    </lineage>
</organism>
<reference evidence="2 3" key="1">
    <citation type="submission" date="2020-08" db="EMBL/GenBank/DDBJ databases">
        <title>Genome public.</title>
        <authorList>
            <person name="Liu C."/>
            <person name="Sun Q."/>
        </authorList>
    </citation>
    <scope>NUCLEOTIDE SEQUENCE [LARGE SCALE GENOMIC DNA]</scope>
    <source>
        <strain evidence="2 3">BX17</strain>
    </source>
</reference>
<accession>A0A8I0AIH9</accession>
<protein>
    <submittedName>
        <fullName evidence="2">Gx transporter family protein</fullName>
    </submittedName>
</protein>
<dbReference type="EMBL" id="JACOOT010000036">
    <property type="protein sequence ID" value="MBC5652472.1"/>
    <property type="molecule type" value="Genomic_DNA"/>
</dbReference>
<dbReference type="Proteomes" id="UP000652847">
    <property type="component" value="Unassembled WGS sequence"/>
</dbReference>
<keyword evidence="1" id="KW-0472">Membrane</keyword>
<feature type="transmembrane region" description="Helical" evidence="1">
    <location>
        <begin position="7"/>
        <end position="22"/>
    </location>
</feature>
<gene>
    <name evidence="2" type="ORF">H8S54_15500</name>
</gene>
<dbReference type="Pfam" id="PF07456">
    <property type="entry name" value="Hpre_diP_synt_I"/>
    <property type="match status" value="1"/>
</dbReference>
<dbReference type="InterPro" id="IPR014535">
    <property type="entry name" value="Hpre_diP_synt_I"/>
</dbReference>
<dbReference type="RefSeq" id="WP_117851205.1">
    <property type="nucleotide sequence ID" value="NZ_JACOOT010000036.1"/>
</dbReference>
<dbReference type="AlphaFoldDB" id="A0A8I0AIH9"/>
<feature type="transmembrane region" description="Helical" evidence="1">
    <location>
        <begin position="103"/>
        <end position="125"/>
    </location>
</feature>
<sequence length="161" mass="17052">MDQKKTAYLGLFAAIAIIFGYVESLIPFFAGIPGMKLGLANLAVLFVLERYTWKEAALVSLVRIFVVGFLFGNGSSIMYSLAGAALSLAVMVFVKNKVGFGHLGVSVAGGVSHNIGQLMVAIPATHTVGLLYYYAPALMVSGVVTGLLIGVLTREVLKRIP</sequence>
<name>A0A8I0AIH9_9FIRM</name>
<evidence type="ECO:0000313" key="2">
    <source>
        <dbReference type="EMBL" id="MBC5652472.1"/>
    </source>
</evidence>